<dbReference type="GO" id="GO:0003729">
    <property type="term" value="F:mRNA binding"/>
    <property type="evidence" value="ECO:0007669"/>
    <property type="project" value="UniProtKB-ARBA"/>
</dbReference>
<dbReference type="InParanoid" id="A0A2G5EHT5"/>
<evidence type="ECO:0000256" key="3">
    <source>
        <dbReference type="ARBA" id="ARBA00022737"/>
    </source>
</evidence>
<dbReference type="PANTHER" id="PTHR45717:SF10">
    <property type="entry name" value="OS10G0501000 PROTEIN"/>
    <property type="match status" value="1"/>
</dbReference>
<dbReference type="Proteomes" id="UP000230069">
    <property type="component" value="Unassembled WGS sequence"/>
</dbReference>
<protein>
    <recommendedName>
        <fullName evidence="10">Pentacotripeptide-repeat region of PRORP domain-containing protein</fullName>
    </recommendedName>
</protein>
<dbReference type="SUPFAM" id="SSF48452">
    <property type="entry name" value="TPR-like"/>
    <property type="match status" value="2"/>
</dbReference>
<feature type="repeat" description="PPR" evidence="6">
    <location>
        <begin position="177"/>
        <end position="211"/>
    </location>
</feature>
<evidence type="ECO:0000256" key="5">
    <source>
        <dbReference type="ARBA" id="ARBA00023128"/>
    </source>
</evidence>
<dbReference type="InterPro" id="IPR011990">
    <property type="entry name" value="TPR-like_helical_dom_sf"/>
</dbReference>
<reference evidence="8 9" key="1">
    <citation type="submission" date="2017-09" db="EMBL/GenBank/DDBJ databases">
        <title>WGS assembly of Aquilegia coerulea Goldsmith.</title>
        <authorList>
            <person name="Hodges S."/>
            <person name="Kramer E."/>
            <person name="Nordborg M."/>
            <person name="Tomkins J."/>
            <person name="Borevitz J."/>
            <person name="Derieg N."/>
            <person name="Yan J."/>
            <person name="Mihaltcheva S."/>
            <person name="Hayes R.D."/>
            <person name="Rokhsar D."/>
        </authorList>
    </citation>
    <scope>NUCLEOTIDE SEQUENCE [LARGE SCALE GENOMIC DNA]</scope>
    <source>
        <strain evidence="9">cv. Goldsmith</strain>
    </source>
</reference>
<feature type="compositionally biased region" description="Polar residues" evidence="7">
    <location>
        <begin position="488"/>
        <end position="503"/>
    </location>
</feature>
<dbReference type="Pfam" id="PF13041">
    <property type="entry name" value="PPR_2"/>
    <property type="match status" value="1"/>
</dbReference>
<accession>A0A2G5EHT5</accession>
<feature type="region of interest" description="Disordered" evidence="7">
    <location>
        <begin position="482"/>
        <end position="503"/>
    </location>
</feature>
<feature type="repeat" description="PPR" evidence="6">
    <location>
        <begin position="353"/>
        <end position="387"/>
    </location>
</feature>
<evidence type="ECO:0000256" key="4">
    <source>
        <dbReference type="ARBA" id="ARBA00022946"/>
    </source>
</evidence>
<dbReference type="FunFam" id="1.25.40.10:FF:000385">
    <property type="entry name" value="Pentatricopeptide repeat-containing protein mitochondrial"/>
    <property type="match status" value="1"/>
</dbReference>
<dbReference type="FunCoup" id="A0A2G5EHT5">
    <property type="interactions" value="109"/>
</dbReference>
<name>A0A2G5EHT5_AQUCA</name>
<evidence type="ECO:0000256" key="7">
    <source>
        <dbReference type="SAM" id="MobiDB-lite"/>
    </source>
</evidence>
<dbReference type="GO" id="GO:0005739">
    <property type="term" value="C:mitochondrion"/>
    <property type="evidence" value="ECO:0007669"/>
    <property type="project" value="UniProtKB-SubCell"/>
</dbReference>
<dbReference type="Gene3D" id="1.25.40.10">
    <property type="entry name" value="Tetratricopeptide repeat domain"/>
    <property type="match status" value="2"/>
</dbReference>
<keyword evidence="5" id="KW-0496">Mitochondrion</keyword>
<evidence type="ECO:0000256" key="1">
    <source>
        <dbReference type="ARBA" id="ARBA00004173"/>
    </source>
</evidence>
<gene>
    <name evidence="8" type="ORF">AQUCO_00800211v1</name>
</gene>
<dbReference type="STRING" id="218851.A0A2G5EHT5"/>
<keyword evidence="9" id="KW-1185">Reference proteome</keyword>
<organism evidence="8 9">
    <name type="scientific">Aquilegia coerulea</name>
    <name type="common">Rocky mountain columbine</name>
    <dbReference type="NCBI Taxonomy" id="218851"/>
    <lineage>
        <taxon>Eukaryota</taxon>
        <taxon>Viridiplantae</taxon>
        <taxon>Streptophyta</taxon>
        <taxon>Embryophyta</taxon>
        <taxon>Tracheophyta</taxon>
        <taxon>Spermatophyta</taxon>
        <taxon>Magnoliopsida</taxon>
        <taxon>Ranunculales</taxon>
        <taxon>Ranunculaceae</taxon>
        <taxon>Thalictroideae</taxon>
        <taxon>Aquilegia</taxon>
    </lineage>
</organism>
<proteinExistence type="inferred from homology"/>
<keyword evidence="3" id="KW-0677">Repeat</keyword>
<dbReference type="EMBL" id="KZ305025">
    <property type="protein sequence ID" value="PIA55318.1"/>
    <property type="molecule type" value="Genomic_DNA"/>
</dbReference>
<evidence type="ECO:0000256" key="2">
    <source>
        <dbReference type="ARBA" id="ARBA00007626"/>
    </source>
</evidence>
<dbReference type="InterPro" id="IPR002885">
    <property type="entry name" value="PPR_rpt"/>
</dbReference>
<dbReference type="NCBIfam" id="TIGR00756">
    <property type="entry name" value="PPR"/>
    <property type="match status" value="3"/>
</dbReference>
<dbReference type="AlphaFoldDB" id="A0A2G5EHT5"/>
<sequence length="503" mass="57631">MSVVFSSNGLKSLQLRPTFSRVFGVFFYTTKTQTSIPPIDKKDTLYKRISPLGNPRVSIVPILDQWVQEGKPAKPKYLKDMIHELRKYRRYSHALEISHWMTDRRYVDLSPGDVAIRLDLISKVHGIEQAEEYFTNVPKQFKVFKLYNCLLNCYVHKKIIEKAEALMQKMRDMGYLESSAYNALLNLYFQVGQYEKIDNLMEEMKEMGVTPDKFTFRTLLSTYAATSDIDGMEKTIQLMEVDPNIIIDWNSYSIAANGYIKSGLIDKAFKKLQKLEEIIPNKEMRSARDILLSLYGAAGRKEDLYRIWNLCKSFGKAYNSSYSCMIVCLLKMDDIAGAEKILEEWEAGHSSFDFRVRNRLISAYCNNGLLEKAELLINKAIEKGEKPYPNTWDILASGYIKANKMPKAVEAMKAAFLASKPGWKPYRDNLAACLVYLKQQGDVEKTEELLRLLGGPGYMSTDVCERVMDCFYTSKRVEPVEASEVESNDSIVEETNQNTNEGT</sequence>
<dbReference type="OrthoDB" id="1890565at2759"/>
<dbReference type="PROSITE" id="PS51375">
    <property type="entry name" value="PPR"/>
    <property type="match status" value="2"/>
</dbReference>
<evidence type="ECO:0000313" key="8">
    <source>
        <dbReference type="EMBL" id="PIA55318.1"/>
    </source>
</evidence>
<evidence type="ECO:0000256" key="6">
    <source>
        <dbReference type="PROSITE-ProRule" id="PRU00708"/>
    </source>
</evidence>
<dbReference type="Pfam" id="PF01535">
    <property type="entry name" value="PPR"/>
    <property type="match status" value="4"/>
</dbReference>
<comment type="subcellular location">
    <subcellularLocation>
        <location evidence="1">Mitochondrion</location>
    </subcellularLocation>
</comment>
<evidence type="ECO:0000313" key="9">
    <source>
        <dbReference type="Proteomes" id="UP000230069"/>
    </source>
</evidence>
<comment type="similarity">
    <text evidence="2">Belongs to the PPR family. P subfamily.</text>
</comment>
<keyword evidence="4" id="KW-0809">Transit peptide</keyword>
<evidence type="ECO:0008006" key="10">
    <source>
        <dbReference type="Google" id="ProtNLM"/>
    </source>
</evidence>
<dbReference type="PANTHER" id="PTHR45717">
    <property type="entry name" value="OS12G0527900 PROTEIN"/>
    <property type="match status" value="1"/>
</dbReference>